<comment type="caution">
    <text evidence="9">The sequence shown here is derived from an EMBL/GenBank/DDBJ whole genome shotgun (WGS) entry which is preliminary data.</text>
</comment>
<gene>
    <name evidence="8" type="primary">atpH</name>
    <name evidence="9" type="ORF">DU000_11935</name>
</gene>
<dbReference type="AlphaFoldDB" id="A0A368KZ58"/>
<dbReference type="InterPro" id="IPR026015">
    <property type="entry name" value="ATP_synth_OSCP/delta_N_sf"/>
</dbReference>
<keyword evidence="3 8" id="KW-0375">Hydrogen ion transport</keyword>
<reference evidence="9 10" key="1">
    <citation type="journal article" date="2018" name="Int. J. Syst. Evol. Microbiol.">
        <title>Parvibium lacunae gen. nov., sp. nov., a new member of the family Alcaligenaceae isolated from a freshwater pond.</title>
        <authorList>
            <person name="Chen W.M."/>
            <person name="Xie P.B."/>
            <person name="Hsu M.Y."/>
            <person name="Sheu S.Y."/>
        </authorList>
    </citation>
    <scope>NUCLEOTIDE SEQUENCE [LARGE SCALE GENOMIC DNA]</scope>
    <source>
        <strain evidence="9 10">KMB9</strain>
    </source>
</reference>
<keyword evidence="8" id="KW-1003">Cell membrane</keyword>
<comment type="function">
    <text evidence="8">This protein is part of the stalk that links CF(0) to CF(1). It either transmits conformational changes from CF(0) to CF(1) or is implicated in proton conduction.</text>
</comment>
<dbReference type="NCBIfam" id="NF004402">
    <property type="entry name" value="PRK05758.2-2"/>
    <property type="match status" value="1"/>
</dbReference>
<accession>A0A368KZ58</accession>
<evidence type="ECO:0000256" key="5">
    <source>
        <dbReference type="ARBA" id="ARBA00023136"/>
    </source>
</evidence>
<evidence type="ECO:0000313" key="10">
    <source>
        <dbReference type="Proteomes" id="UP000252357"/>
    </source>
</evidence>
<evidence type="ECO:0000256" key="3">
    <source>
        <dbReference type="ARBA" id="ARBA00022781"/>
    </source>
</evidence>
<proteinExistence type="inferred from homology"/>
<dbReference type="GO" id="GO:0046933">
    <property type="term" value="F:proton-transporting ATP synthase activity, rotational mechanism"/>
    <property type="evidence" value="ECO:0007669"/>
    <property type="project" value="UniProtKB-UniRule"/>
</dbReference>
<dbReference type="GO" id="GO:0045259">
    <property type="term" value="C:proton-transporting ATP synthase complex"/>
    <property type="evidence" value="ECO:0007669"/>
    <property type="project" value="UniProtKB-KW"/>
</dbReference>
<name>A0A368KZ58_9BURK</name>
<keyword evidence="4 8" id="KW-0406">Ion transport</keyword>
<comment type="similarity">
    <text evidence="8">Belongs to the ATPase delta chain family.</text>
</comment>
<keyword evidence="7 8" id="KW-0066">ATP synthesis</keyword>
<protein>
    <recommendedName>
        <fullName evidence="8">ATP synthase subunit delta</fullName>
    </recommendedName>
    <alternativeName>
        <fullName evidence="8">ATP synthase F(1) sector subunit delta</fullName>
    </alternativeName>
    <alternativeName>
        <fullName evidence="8">F-type ATPase subunit delta</fullName>
        <shortName evidence="8">F-ATPase subunit delta</shortName>
    </alternativeName>
</protein>
<comment type="function">
    <text evidence="8">F(1)F(0) ATP synthase produces ATP from ADP in the presence of a proton or sodium gradient. F-type ATPases consist of two structural domains, F(1) containing the extramembraneous catalytic core and F(0) containing the membrane proton channel, linked together by a central stalk and a peripheral stalk. During catalysis, ATP synthesis in the catalytic domain of F(1) is coupled via a rotary mechanism of the central stalk subunits to proton translocation.</text>
</comment>
<dbReference type="EMBL" id="QPGB01000006">
    <property type="protein sequence ID" value="RCS56660.1"/>
    <property type="molecule type" value="Genomic_DNA"/>
</dbReference>
<evidence type="ECO:0000256" key="1">
    <source>
        <dbReference type="ARBA" id="ARBA00004370"/>
    </source>
</evidence>
<comment type="subcellular location">
    <subcellularLocation>
        <location evidence="8">Cell membrane</location>
        <topology evidence="8">Peripheral membrane protein</topology>
    </subcellularLocation>
    <subcellularLocation>
        <location evidence="1">Membrane</location>
    </subcellularLocation>
</comment>
<evidence type="ECO:0000256" key="4">
    <source>
        <dbReference type="ARBA" id="ARBA00023065"/>
    </source>
</evidence>
<dbReference type="NCBIfam" id="TIGR01145">
    <property type="entry name" value="ATP_synt_delta"/>
    <property type="match status" value="1"/>
</dbReference>
<dbReference type="PRINTS" id="PR00125">
    <property type="entry name" value="ATPASEDELTA"/>
</dbReference>
<dbReference type="PANTHER" id="PTHR11910">
    <property type="entry name" value="ATP SYNTHASE DELTA CHAIN"/>
    <property type="match status" value="1"/>
</dbReference>
<keyword evidence="6 8" id="KW-0139">CF(1)</keyword>
<dbReference type="RefSeq" id="WP_114403632.1">
    <property type="nucleotide sequence ID" value="NZ_QPGB01000006.1"/>
</dbReference>
<keyword evidence="10" id="KW-1185">Reference proteome</keyword>
<dbReference type="InterPro" id="IPR000711">
    <property type="entry name" value="ATPase_OSCP/dsu"/>
</dbReference>
<dbReference type="Gene3D" id="1.10.520.20">
    <property type="entry name" value="N-terminal domain of the delta subunit of the F1F0-ATP synthase"/>
    <property type="match status" value="1"/>
</dbReference>
<evidence type="ECO:0000256" key="7">
    <source>
        <dbReference type="ARBA" id="ARBA00023310"/>
    </source>
</evidence>
<keyword evidence="5 8" id="KW-0472">Membrane</keyword>
<dbReference type="HAMAP" id="MF_01416">
    <property type="entry name" value="ATP_synth_delta_bact"/>
    <property type="match status" value="1"/>
</dbReference>
<evidence type="ECO:0000256" key="2">
    <source>
        <dbReference type="ARBA" id="ARBA00022448"/>
    </source>
</evidence>
<dbReference type="SUPFAM" id="SSF47928">
    <property type="entry name" value="N-terminal domain of the delta subunit of the F1F0-ATP synthase"/>
    <property type="match status" value="1"/>
</dbReference>
<evidence type="ECO:0000256" key="6">
    <source>
        <dbReference type="ARBA" id="ARBA00023196"/>
    </source>
</evidence>
<keyword evidence="2 8" id="KW-0813">Transport</keyword>
<dbReference type="GO" id="GO:0005886">
    <property type="term" value="C:plasma membrane"/>
    <property type="evidence" value="ECO:0007669"/>
    <property type="project" value="UniProtKB-SubCell"/>
</dbReference>
<evidence type="ECO:0000313" key="9">
    <source>
        <dbReference type="EMBL" id="RCS56660.1"/>
    </source>
</evidence>
<organism evidence="9 10">
    <name type="scientific">Parvibium lacunae</name>
    <dbReference type="NCBI Taxonomy" id="1888893"/>
    <lineage>
        <taxon>Bacteria</taxon>
        <taxon>Pseudomonadati</taxon>
        <taxon>Pseudomonadota</taxon>
        <taxon>Betaproteobacteria</taxon>
        <taxon>Burkholderiales</taxon>
        <taxon>Alcaligenaceae</taxon>
        <taxon>Parvibium</taxon>
    </lineage>
</organism>
<sequence>MAELSTIARPYAEALFRVAKDGNLAQTAQALSGLAALAAQPEVLALIGNPNLSSAQLLDVFGALANKQVGALDASLNNFIQVLVENDRLALLPQIASQFIELRHAHEGTAEAQITSAYPIEGAQLTDLLSALEKKFGVKLQAQVVVDPSLIGGVRVLVGDRELDASVRARLNQMATVLTA</sequence>
<evidence type="ECO:0000256" key="8">
    <source>
        <dbReference type="HAMAP-Rule" id="MF_01416"/>
    </source>
</evidence>
<dbReference type="Proteomes" id="UP000252357">
    <property type="component" value="Unassembled WGS sequence"/>
</dbReference>
<dbReference type="OrthoDB" id="9816221at2"/>
<dbReference type="Pfam" id="PF00213">
    <property type="entry name" value="OSCP"/>
    <property type="match status" value="1"/>
</dbReference>